<protein>
    <submittedName>
        <fullName evidence="2">Uncharacterized protein</fullName>
    </submittedName>
</protein>
<name>A0ABD0P9T1_CIRMR</name>
<gene>
    <name evidence="2" type="ORF">M9458_035450</name>
</gene>
<feature type="non-terminal residue" evidence="2">
    <location>
        <position position="52"/>
    </location>
</feature>
<organism evidence="2 3">
    <name type="scientific">Cirrhinus mrigala</name>
    <name type="common">Mrigala</name>
    <dbReference type="NCBI Taxonomy" id="683832"/>
    <lineage>
        <taxon>Eukaryota</taxon>
        <taxon>Metazoa</taxon>
        <taxon>Chordata</taxon>
        <taxon>Craniata</taxon>
        <taxon>Vertebrata</taxon>
        <taxon>Euteleostomi</taxon>
        <taxon>Actinopterygii</taxon>
        <taxon>Neopterygii</taxon>
        <taxon>Teleostei</taxon>
        <taxon>Ostariophysi</taxon>
        <taxon>Cypriniformes</taxon>
        <taxon>Cyprinidae</taxon>
        <taxon>Labeoninae</taxon>
        <taxon>Labeonini</taxon>
        <taxon>Cirrhinus</taxon>
    </lineage>
</organism>
<comment type="caution">
    <text evidence="2">The sequence shown here is derived from an EMBL/GenBank/DDBJ whole genome shotgun (WGS) entry which is preliminary data.</text>
</comment>
<dbReference type="EMBL" id="JAMKFB020000017">
    <property type="protein sequence ID" value="KAL0170854.1"/>
    <property type="molecule type" value="Genomic_DNA"/>
</dbReference>
<reference evidence="2 3" key="1">
    <citation type="submission" date="2024-05" db="EMBL/GenBank/DDBJ databases">
        <title>Genome sequencing and assembly of Indian major carp, Cirrhinus mrigala (Hamilton, 1822).</title>
        <authorList>
            <person name="Mohindra V."/>
            <person name="Chowdhury L.M."/>
            <person name="Lal K."/>
            <person name="Jena J.K."/>
        </authorList>
    </citation>
    <scope>NUCLEOTIDE SEQUENCE [LARGE SCALE GENOMIC DNA]</scope>
    <source>
        <strain evidence="2">CM1030</strain>
        <tissue evidence="2">Blood</tissue>
    </source>
</reference>
<dbReference type="Proteomes" id="UP001529510">
    <property type="component" value="Unassembled WGS sequence"/>
</dbReference>
<proteinExistence type="predicted"/>
<feature type="region of interest" description="Disordered" evidence="1">
    <location>
        <begin position="28"/>
        <end position="52"/>
    </location>
</feature>
<keyword evidence="3" id="KW-1185">Reference proteome</keyword>
<accession>A0ABD0P9T1</accession>
<sequence length="52" mass="4994">MAFASECETDDLSIAVAKAGRAPSSALFRLQDGRSPAGPGVGVSGADGGDGA</sequence>
<evidence type="ECO:0000313" key="2">
    <source>
        <dbReference type="EMBL" id="KAL0170854.1"/>
    </source>
</evidence>
<evidence type="ECO:0000256" key="1">
    <source>
        <dbReference type="SAM" id="MobiDB-lite"/>
    </source>
</evidence>
<feature type="compositionally biased region" description="Gly residues" evidence="1">
    <location>
        <begin position="39"/>
        <end position="52"/>
    </location>
</feature>
<evidence type="ECO:0000313" key="3">
    <source>
        <dbReference type="Proteomes" id="UP001529510"/>
    </source>
</evidence>
<dbReference type="AlphaFoldDB" id="A0ABD0P9T1"/>